<proteinExistence type="predicted"/>
<name>A0A0B7BW49_9EUPU</name>
<feature type="compositionally biased region" description="Basic residues" evidence="1">
    <location>
        <begin position="1"/>
        <end position="17"/>
    </location>
</feature>
<accession>A0A0B7BW49</accession>
<dbReference type="AlphaFoldDB" id="A0A0B7BW49"/>
<dbReference type="EMBL" id="HACG01049510">
    <property type="protein sequence ID" value="CEK96375.1"/>
    <property type="molecule type" value="Transcribed_RNA"/>
</dbReference>
<evidence type="ECO:0000256" key="1">
    <source>
        <dbReference type="SAM" id="MobiDB-lite"/>
    </source>
</evidence>
<evidence type="ECO:0000313" key="2">
    <source>
        <dbReference type="EMBL" id="CEK96375.1"/>
    </source>
</evidence>
<protein>
    <submittedName>
        <fullName evidence="2">Uncharacterized protein</fullName>
    </submittedName>
</protein>
<feature type="non-terminal residue" evidence="2">
    <location>
        <position position="60"/>
    </location>
</feature>
<feature type="region of interest" description="Disordered" evidence="1">
    <location>
        <begin position="1"/>
        <end position="26"/>
    </location>
</feature>
<sequence length="60" mass="7262">MSGHTRALRRRQMKRRRDQFQNEDIRKNMGTTSALILTHVLSRLARNSNTMTYKAFRKRR</sequence>
<gene>
    <name evidence="2" type="primary">ORF211813</name>
</gene>
<organism evidence="2">
    <name type="scientific">Arion vulgaris</name>
    <dbReference type="NCBI Taxonomy" id="1028688"/>
    <lineage>
        <taxon>Eukaryota</taxon>
        <taxon>Metazoa</taxon>
        <taxon>Spiralia</taxon>
        <taxon>Lophotrochozoa</taxon>
        <taxon>Mollusca</taxon>
        <taxon>Gastropoda</taxon>
        <taxon>Heterobranchia</taxon>
        <taxon>Euthyneura</taxon>
        <taxon>Panpulmonata</taxon>
        <taxon>Eupulmonata</taxon>
        <taxon>Stylommatophora</taxon>
        <taxon>Helicina</taxon>
        <taxon>Arionoidea</taxon>
        <taxon>Arionidae</taxon>
        <taxon>Arion</taxon>
    </lineage>
</organism>
<reference evidence="2" key="1">
    <citation type="submission" date="2014-12" db="EMBL/GenBank/DDBJ databases">
        <title>Insight into the proteome of Arion vulgaris.</title>
        <authorList>
            <person name="Aradska J."/>
            <person name="Bulat T."/>
            <person name="Smidak R."/>
            <person name="Sarate P."/>
            <person name="Gangsoo J."/>
            <person name="Sialana F."/>
            <person name="Bilban M."/>
            <person name="Lubec G."/>
        </authorList>
    </citation>
    <scope>NUCLEOTIDE SEQUENCE</scope>
    <source>
        <tissue evidence="2">Skin</tissue>
    </source>
</reference>